<feature type="region of interest" description="Disordered" evidence="1">
    <location>
        <begin position="102"/>
        <end position="142"/>
    </location>
</feature>
<sequence>MTEREDSAPPGPPATAPAATTGVVRVRQAFLLVAVTLGLLAVLRASAMVHAGEGMRPGLTRTLVLGVARPTERITRTVHLDEPDRWLSRAFGHDAKSGGTFSELASAASRAEAEPDRPGALGPGAAGSHRSPLPPRHPTAADPLRVLVTGDSLTESLGPSIMNSAPATIRAQTETRFGTGLVRPDFFDWATHARAQITQRNPELVIVAMGGNDGQGITLADGTVLPAGSDAWTAEYQRRAIVVMRIWSGDGARRVLWLSLPPARSDQLNGYFRRLNEATLDATTRVVGARYLDLTPWLSKNGAYSDYLTGTDGNTVLARARDGVHLSLDGARIAAGHVLETVRSTWNLR</sequence>
<accession>Q2J630</accession>
<keyword evidence="2" id="KW-0472">Membrane</keyword>
<dbReference type="Pfam" id="PF04311">
    <property type="entry name" value="DUF459"/>
    <property type="match status" value="1"/>
</dbReference>
<reference evidence="3 4" key="1">
    <citation type="journal article" date="2007" name="Genome Res.">
        <title>Genome characteristics of facultatively symbiotic Frankia sp. strains reflect host range and host plant biogeography.</title>
        <authorList>
            <person name="Normand P."/>
            <person name="Lapierre P."/>
            <person name="Tisa L.S."/>
            <person name="Gogarten J.P."/>
            <person name="Alloisio N."/>
            <person name="Bagnarol E."/>
            <person name="Bassi C.A."/>
            <person name="Berry A.M."/>
            <person name="Bickhart D.M."/>
            <person name="Choisne N."/>
            <person name="Couloux A."/>
            <person name="Cournoyer B."/>
            <person name="Cruveiller S."/>
            <person name="Daubin V."/>
            <person name="Demange N."/>
            <person name="Francino M.P."/>
            <person name="Goltsman E."/>
            <person name="Huang Y."/>
            <person name="Kopp O.R."/>
            <person name="Labarre L."/>
            <person name="Lapidus A."/>
            <person name="Lavire C."/>
            <person name="Marechal J."/>
            <person name="Martinez M."/>
            <person name="Mastronunzio J.E."/>
            <person name="Mullin B.C."/>
            <person name="Niemann J."/>
            <person name="Pujic P."/>
            <person name="Rawnsley T."/>
            <person name="Rouy Z."/>
            <person name="Schenowitz C."/>
            <person name="Sellstedt A."/>
            <person name="Tavares F."/>
            <person name="Tomkins J.P."/>
            <person name="Vallenet D."/>
            <person name="Valverde C."/>
            <person name="Wall L.G."/>
            <person name="Wang Y."/>
            <person name="Medigue C."/>
            <person name="Benson D.R."/>
        </authorList>
    </citation>
    <scope>NUCLEOTIDE SEQUENCE [LARGE SCALE GENOMIC DNA]</scope>
    <source>
        <strain evidence="4">DSM 45818 / CECT 9043 / CcI3</strain>
    </source>
</reference>
<keyword evidence="4" id="KW-1185">Reference proteome</keyword>
<gene>
    <name evidence="3" type="ordered locus">Francci3_3912</name>
</gene>
<keyword evidence="2" id="KW-0812">Transmembrane</keyword>
<protein>
    <submittedName>
        <fullName evidence="3">Uncharacterized protein</fullName>
    </submittedName>
</protein>
<organism evidence="3 4">
    <name type="scientific">Frankia casuarinae (strain DSM 45818 / CECT 9043 / HFP020203 / CcI3)</name>
    <dbReference type="NCBI Taxonomy" id="106370"/>
    <lineage>
        <taxon>Bacteria</taxon>
        <taxon>Bacillati</taxon>
        <taxon>Actinomycetota</taxon>
        <taxon>Actinomycetes</taxon>
        <taxon>Frankiales</taxon>
        <taxon>Frankiaceae</taxon>
        <taxon>Frankia</taxon>
    </lineage>
</organism>
<dbReference type="SUPFAM" id="SSF52266">
    <property type="entry name" value="SGNH hydrolase"/>
    <property type="match status" value="1"/>
</dbReference>
<dbReference type="EMBL" id="CP000249">
    <property type="protein sequence ID" value="ABD13262.1"/>
    <property type="molecule type" value="Genomic_DNA"/>
</dbReference>
<dbReference type="AlphaFoldDB" id="Q2J630"/>
<dbReference type="InterPro" id="IPR007407">
    <property type="entry name" value="DUF459"/>
</dbReference>
<evidence type="ECO:0000313" key="3">
    <source>
        <dbReference type="EMBL" id="ABD13262.1"/>
    </source>
</evidence>
<dbReference type="Gene3D" id="3.40.50.1110">
    <property type="entry name" value="SGNH hydrolase"/>
    <property type="match status" value="1"/>
</dbReference>
<evidence type="ECO:0000313" key="4">
    <source>
        <dbReference type="Proteomes" id="UP000001937"/>
    </source>
</evidence>
<dbReference type="STRING" id="106370.Francci3_3912"/>
<dbReference type="InterPro" id="IPR036514">
    <property type="entry name" value="SGNH_hydro_sf"/>
</dbReference>
<name>Q2J630_FRACC</name>
<evidence type="ECO:0000256" key="1">
    <source>
        <dbReference type="SAM" id="MobiDB-lite"/>
    </source>
</evidence>
<dbReference type="eggNOG" id="COG2845">
    <property type="taxonomic scope" value="Bacteria"/>
</dbReference>
<dbReference type="RefSeq" id="WP_011438286.1">
    <property type="nucleotide sequence ID" value="NC_007777.1"/>
</dbReference>
<feature type="transmembrane region" description="Helical" evidence="2">
    <location>
        <begin position="29"/>
        <end position="47"/>
    </location>
</feature>
<dbReference type="OrthoDB" id="445620at2"/>
<dbReference type="PhylomeDB" id="Q2J630"/>
<keyword evidence="2" id="KW-1133">Transmembrane helix</keyword>
<proteinExistence type="predicted"/>
<dbReference type="Proteomes" id="UP000001937">
    <property type="component" value="Chromosome"/>
</dbReference>
<dbReference type="HOGENOM" id="CLU_699708_0_0_11"/>
<evidence type="ECO:0000256" key="2">
    <source>
        <dbReference type="SAM" id="Phobius"/>
    </source>
</evidence>
<dbReference type="KEGG" id="fra:Francci3_3912"/>